<evidence type="ECO:0000256" key="1">
    <source>
        <dbReference type="SAM" id="Phobius"/>
    </source>
</evidence>
<evidence type="ECO:0000256" key="2">
    <source>
        <dbReference type="SAM" id="SignalP"/>
    </source>
</evidence>
<dbReference type="AlphaFoldDB" id="A0A835YI14"/>
<proteinExistence type="predicted"/>
<dbReference type="Proteomes" id="UP000612055">
    <property type="component" value="Unassembled WGS sequence"/>
</dbReference>
<feature type="chain" id="PRO_5032983725" evidence="2">
    <location>
        <begin position="17"/>
        <end position="590"/>
    </location>
</feature>
<keyword evidence="1" id="KW-0472">Membrane</keyword>
<sequence>MRLRLRLALMLALVLGLTVDGRVLVVQQASSMSDGGMMFMISEEQSAFPEAQGPEDSQQSAELIIGTPFSSFYSPFAWFQQQLMIVDALQRAAFAGLGPAFLEESESAVEPSQADMLRKVGCARMRASMAQKVQQQSMMEGASTSASAAAYPTGASSSASSSSAAATAFLVDPTYHEFYEDYERVEPAAAVNPQLYGGRGAGAGVGVGVGVGPGGGAMEQGAVSEQATDQAADRIVALLQNAYGQYLAYGDDAVAQPHAGSAAKARHGKGSGSAAAVLENSWYEVFNKQLYEDDSYDEYEVVTDDDDEEYLLDSLFYDDNEYTEDDEYDDDYTFTLEYDEDLESEYREALDLADSLLSELGSLDDADEEWADYLQSAYEYYTYDEPYLVFVDASGAEAALAEASMLRPPNPLEVLAHLAELLAWSHAADGAVQIVQYNVQDADGVQVQHTTFMYPAEDAWEPLPGEPWVGLQPSPGLEVEDDLDLSWFSPDGSVNWGLIMLCILAAGTLAVLCGFVVSFIALRRSMGATWVFVPCRAPRRAGKGCGDAEDLDAPLVLQAEECYGGVPVESAAAYVPPVLPNESVAKALYN</sequence>
<dbReference type="EMBL" id="JAEHOE010000012">
    <property type="protein sequence ID" value="KAG2498019.1"/>
    <property type="molecule type" value="Genomic_DNA"/>
</dbReference>
<keyword evidence="2" id="KW-0732">Signal</keyword>
<protein>
    <submittedName>
        <fullName evidence="3">Uncharacterized protein</fullName>
    </submittedName>
</protein>
<organism evidence="3 4">
    <name type="scientific">Edaphochlamys debaryana</name>
    <dbReference type="NCBI Taxonomy" id="47281"/>
    <lineage>
        <taxon>Eukaryota</taxon>
        <taxon>Viridiplantae</taxon>
        <taxon>Chlorophyta</taxon>
        <taxon>core chlorophytes</taxon>
        <taxon>Chlorophyceae</taxon>
        <taxon>CS clade</taxon>
        <taxon>Chlamydomonadales</taxon>
        <taxon>Chlamydomonadales incertae sedis</taxon>
        <taxon>Edaphochlamys</taxon>
    </lineage>
</organism>
<feature type="signal peptide" evidence="2">
    <location>
        <begin position="1"/>
        <end position="16"/>
    </location>
</feature>
<evidence type="ECO:0000313" key="4">
    <source>
        <dbReference type="Proteomes" id="UP000612055"/>
    </source>
</evidence>
<evidence type="ECO:0000313" key="3">
    <source>
        <dbReference type="EMBL" id="KAG2498019.1"/>
    </source>
</evidence>
<comment type="caution">
    <text evidence="3">The sequence shown here is derived from an EMBL/GenBank/DDBJ whole genome shotgun (WGS) entry which is preliminary data.</text>
</comment>
<keyword evidence="1" id="KW-0812">Transmembrane</keyword>
<dbReference type="OrthoDB" id="552236at2759"/>
<keyword evidence="1" id="KW-1133">Transmembrane helix</keyword>
<gene>
    <name evidence="3" type="ORF">HYH03_004277</name>
</gene>
<accession>A0A835YI14</accession>
<name>A0A835YI14_9CHLO</name>
<feature type="transmembrane region" description="Helical" evidence="1">
    <location>
        <begin position="496"/>
        <end position="522"/>
    </location>
</feature>
<keyword evidence="4" id="KW-1185">Reference proteome</keyword>
<reference evidence="3" key="1">
    <citation type="journal article" date="2020" name="bioRxiv">
        <title>Comparative genomics of Chlamydomonas.</title>
        <authorList>
            <person name="Craig R.J."/>
            <person name="Hasan A.R."/>
            <person name="Ness R.W."/>
            <person name="Keightley P.D."/>
        </authorList>
    </citation>
    <scope>NUCLEOTIDE SEQUENCE</scope>
    <source>
        <strain evidence="3">CCAP 11/70</strain>
    </source>
</reference>